<dbReference type="PANTHER" id="PTHR40455:SF1">
    <property type="entry name" value="ANTITOXIN HIGA"/>
    <property type="match status" value="1"/>
</dbReference>
<dbReference type="EMBL" id="JAUCGM010000614">
    <property type="protein sequence ID" value="MDM8563392.1"/>
    <property type="molecule type" value="Genomic_DNA"/>
</dbReference>
<evidence type="ECO:0000313" key="1">
    <source>
        <dbReference type="EMBL" id="MDM8563392.1"/>
    </source>
</evidence>
<organism evidence="1 2">
    <name type="scientific">Candidatus Marithioploca araucensis</name>
    <dbReference type="NCBI Taxonomy" id="70273"/>
    <lineage>
        <taxon>Bacteria</taxon>
        <taxon>Pseudomonadati</taxon>
        <taxon>Pseudomonadota</taxon>
        <taxon>Gammaproteobacteria</taxon>
        <taxon>Thiotrichales</taxon>
        <taxon>Thiotrichaceae</taxon>
        <taxon>Candidatus Marithioploca</taxon>
    </lineage>
</organism>
<protein>
    <submittedName>
        <fullName evidence="1">Transcriptional regulator</fullName>
    </submittedName>
</protein>
<dbReference type="Proteomes" id="UP001171945">
    <property type="component" value="Unassembled WGS sequence"/>
</dbReference>
<dbReference type="InterPro" id="IPR039060">
    <property type="entry name" value="Antitox_HigA"/>
</dbReference>
<dbReference type="PANTHER" id="PTHR40455">
    <property type="entry name" value="ANTITOXIN HIGA"/>
    <property type="match status" value="1"/>
</dbReference>
<accession>A0ABT7VUY3</accession>
<proteinExistence type="predicted"/>
<keyword evidence="2" id="KW-1185">Reference proteome</keyword>
<reference evidence="1" key="1">
    <citation type="submission" date="2023-06" db="EMBL/GenBank/DDBJ databases">
        <title>Uncultivated large filamentous bacteria from sulfidic sediments reveal new species and different genomic features in energy metabolism and defense.</title>
        <authorList>
            <person name="Fonseca A."/>
        </authorList>
    </citation>
    <scope>NUCLEOTIDE SEQUENCE</scope>
    <source>
        <strain evidence="1">HSG4</strain>
    </source>
</reference>
<evidence type="ECO:0000313" key="2">
    <source>
        <dbReference type="Proteomes" id="UP001171945"/>
    </source>
</evidence>
<comment type="caution">
    <text evidence="1">The sequence shown here is derived from an EMBL/GenBank/DDBJ whole genome shotgun (WGS) entry which is preliminary data.</text>
</comment>
<sequence length="132" mass="15370">MNLITQETQNHWVAISPLFSIHNEEEYDLAVERLNNLIDWVGTDEQHPFYDLLDILGMVVQAYEEKHYPMPECRGIDMLKFFMDEHGLNPLDLPEIGNFAVVSDILNQKKALSVEQIKMLSERFLMSPAMFI</sequence>
<name>A0ABT7VUY3_9GAMM</name>
<gene>
    <name evidence="1" type="ORF">QUF54_08575</name>
</gene>